<accession>A0A2M6W6B3</accession>
<feature type="transmembrane region" description="Helical" evidence="1">
    <location>
        <begin position="12"/>
        <end position="31"/>
    </location>
</feature>
<dbReference type="InterPro" id="IPR019198">
    <property type="entry name" value="Beta_propeller_containing"/>
</dbReference>
<dbReference type="Proteomes" id="UP000231426">
    <property type="component" value="Unassembled WGS sequence"/>
</dbReference>
<evidence type="ECO:0000313" key="2">
    <source>
        <dbReference type="EMBL" id="PIT88332.1"/>
    </source>
</evidence>
<evidence type="ECO:0008006" key="4">
    <source>
        <dbReference type="Google" id="ProtNLM"/>
    </source>
</evidence>
<comment type="caution">
    <text evidence="2">The sequence shown here is derived from an EMBL/GenBank/DDBJ whole genome shotgun (WGS) entry which is preliminary data.</text>
</comment>
<keyword evidence="1" id="KW-0812">Transmembrane</keyword>
<dbReference type="AlphaFoldDB" id="A0A2M6W6B3"/>
<dbReference type="Pfam" id="PF09826">
    <property type="entry name" value="Beta_propel"/>
    <property type="match status" value="1"/>
</dbReference>
<proteinExistence type="predicted"/>
<organism evidence="2 3">
    <name type="scientific">Candidatus Magasanikbacteria bacterium CG10_big_fil_rev_8_21_14_0_10_36_32</name>
    <dbReference type="NCBI Taxonomy" id="1974646"/>
    <lineage>
        <taxon>Bacteria</taxon>
        <taxon>Candidatus Magasanikiibacteriota</taxon>
    </lineage>
</organism>
<evidence type="ECO:0000256" key="1">
    <source>
        <dbReference type="SAM" id="Phobius"/>
    </source>
</evidence>
<dbReference type="EMBL" id="PFBV01000003">
    <property type="protein sequence ID" value="PIT88332.1"/>
    <property type="molecule type" value="Genomic_DNA"/>
</dbReference>
<protein>
    <recommendedName>
        <fullName evidence="4">Beta propeller domain-containing protein</fullName>
    </recommendedName>
</protein>
<keyword evidence="1" id="KW-1133">Transmembrane helix</keyword>
<evidence type="ECO:0000313" key="3">
    <source>
        <dbReference type="Proteomes" id="UP000231426"/>
    </source>
</evidence>
<dbReference type="SUPFAM" id="SSF50998">
    <property type="entry name" value="Quinoprotein alcohol dehydrogenase-like"/>
    <property type="match status" value="1"/>
</dbReference>
<dbReference type="InterPro" id="IPR011047">
    <property type="entry name" value="Quinoprotein_ADH-like_sf"/>
</dbReference>
<keyword evidence="1" id="KW-0472">Membrane</keyword>
<reference evidence="3" key="1">
    <citation type="submission" date="2017-09" db="EMBL/GenBank/DDBJ databases">
        <title>Depth-based differentiation of microbial function through sediment-hosted aquifers and enrichment of novel symbionts in the deep terrestrial subsurface.</title>
        <authorList>
            <person name="Probst A.J."/>
            <person name="Ladd B."/>
            <person name="Jarett J.K."/>
            <person name="Geller-Mcgrath D.E."/>
            <person name="Sieber C.M.K."/>
            <person name="Emerson J.B."/>
            <person name="Anantharaman K."/>
            <person name="Thomas B.C."/>
            <person name="Malmstrom R."/>
            <person name="Stieglmeier M."/>
            <person name="Klingl A."/>
            <person name="Woyke T."/>
            <person name="Ryan C.M."/>
            <person name="Banfield J.F."/>
        </authorList>
    </citation>
    <scope>NUCLEOTIDE SEQUENCE [LARGE SCALE GENOMIC DNA]</scope>
</reference>
<name>A0A2M6W6B3_9BACT</name>
<gene>
    <name evidence="2" type="ORF">COU29_00885</name>
</gene>
<sequence length="697" mass="77749">MLTKNSFAKVGIFVFLIILTIFFGVVVYGFWHGDLKFSKDGQVISPAPITTISDFKTADLKDIKKFSSEQEFKDFLANHTGGSGYYGIGGSARTMATMEMALPNAVPAGMGEIGKTVASDSSVSADRISKTNVQVTGIDEPDIVKTDGKELYLSVRQPMVRYYTTTPSVNMTEPAMDTMIRKGESVPPYYQALGETKLVMAFPPTDLKEDGKIENYGDLLLYENILVVFDNQNKIVAYDVTDKMSPKEKWSMELGKRSSLINARLMDGTIYLSVSDSVNYTKPCPLQPIILPEGEINVACGDIYYPTTVGDVDVTYTLLSVKAETGVVGDKVSFVGSSGQSVFYMSPNAAYLTYSYMGDLVNFTYDFFSENKDIIPQWMLTKIAQLSSYDLSQSSKLSELNVVINRFMNSLSDDDNLKIQNDLTNRLDEYYSKHRRDLEQTGIVKIDLNKMKISASGQVPGQLLNQFSMDEYDNHLRLATTVGENFWGIGSIGGSRKTVNDIYVLDDELKISGVLQDMGEEERIYAVRFMDDRGYMVTFRQTDPFFVLDLANPKKPLLRGELKIPGYSSYLHPLPNHKVLGLGQESGKVKISIFDVATAELPVEVSKYTLNEYWSEALNNHHAFLLDEKHSVFFIPGGQGGYVFSYADDKLTLLKAISGLQISRAVYLSDYLYLIGSDEIVVLDEKTWETVGKLSLK</sequence>